<proteinExistence type="predicted"/>
<dbReference type="AlphaFoldDB" id="A0A0W8G6G1"/>
<dbReference type="EMBL" id="LNQE01000187">
    <property type="protein sequence ID" value="KUG28727.1"/>
    <property type="molecule type" value="Genomic_DNA"/>
</dbReference>
<organism evidence="2">
    <name type="scientific">hydrocarbon metagenome</name>
    <dbReference type="NCBI Taxonomy" id="938273"/>
    <lineage>
        <taxon>unclassified sequences</taxon>
        <taxon>metagenomes</taxon>
        <taxon>ecological metagenomes</taxon>
    </lineage>
</organism>
<name>A0A0W8G6G1_9ZZZZ</name>
<comment type="caution">
    <text evidence="2">The sequence shown here is derived from an EMBL/GenBank/DDBJ whole genome shotgun (WGS) entry which is preliminary data.</text>
</comment>
<evidence type="ECO:0000256" key="1">
    <source>
        <dbReference type="SAM" id="MobiDB-lite"/>
    </source>
</evidence>
<protein>
    <submittedName>
        <fullName evidence="2">Uncharacterized protein</fullName>
    </submittedName>
</protein>
<sequence length="41" mass="4514">MPGRTWPRVPECGQKTAAAQGEKAPGEGKTDKFLDMPDQRQ</sequence>
<evidence type="ECO:0000313" key="2">
    <source>
        <dbReference type="EMBL" id="KUG28727.1"/>
    </source>
</evidence>
<feature type="compositionally biased region" description="Basic and acidic residues" evidence="1">
    <location>
        <begin position="24"/>
        <end position="41"/>
    </location>
</feature>
<accession>A0A0W8G6G1</accession>
<feature type="region of interest" description="Disordered" evidence="1">
    <location>
        <begin position="1"/>
        <end position="41"/>
    </location>
</feature>
<reference evidence="2" key="1">
    <citation type="journal article" date="2015" name="Proc. Natl. Acad. Sci. U.S.A.">
        <title>Networks of energetic and metabolic interactions define dynamics in microbial communities.</title>
        <authorList>
            <person name="Embree M."/>
            <person name="Liu J.K."/>
            <person name="Al-Bassam M.M."/>
            <person name="Zengler K."/>
        </authorList>
    </citation>
    <scope>NUCLEOTIDE SEQUENCE</scope>
</reference>
<gene>
    <name evidence="2" type="ORF">ASZ90_001392</name>
</gene>